<dbReference type="Gene3D" id="2.40.30.10">
    <property type="entry name" value="Translation factors"/>
    <property type="match status" value="1"/>
</dbReference>
<dbReference type="STRING" id="351348.Maqu_3226"/>
<feature type="domain" description="2Fe-2S ferredoxin-type" evidence="3">
    <location>
        <begin position="4"/>
        <end position="97"/>
    </location>
</feature>
<dbReference type="InterPro" id="IPR047683">
    <property type="entry name" value="BenC-like_FAD_NAD-bd"/>
</dbReference>
<dbReference type="InterPro" id="IPR008333">
    <property type="entry name" value="Cbr1-like_FAD-bd_dom"/>
</dbReference>
<keyword evidence="1" id="KW-0411">Iron-sulfur</keyword>
<protein>
    <submittedName>
        <fullName evidence="5">Oxidoreductase FAD/NAD(P)-binding domain protein</fullName>
    </submittedName>
</protein>
<dbReference type="InterPro" id="IPR017927">
    <property type="entry name" value="FAD-bd_FR_type"/>
</dbReference>
<dbReference type="Pfam" id="PF00970">
    <property type="entry name" value="FAD_binding_6"/>
    <property type="match status" value="1"/>
</dbReference>
<evidence type="ECO:0000313" key="5">
    <source>
        <dbReference type="EMBL" id="ABM20297.1"/>
    </source>
</evidence>
<dbReference type="PROSITE" id="PS51085">
    <property type="entry name" value="2FE2S_FER_2"/>
    <property type="match status" value="1"/>
</dbReference>
<dbReference type="PROSITE" id="PS00197">
    <property type="entry name" value="2FE2S_FER_1"/>
    <property type="match status" value="1"/>
</dbReference>
<proteinExistence type="predicted"/>
<evidence type="ECO:0000259" key="3">
    <source>
        <dbReference type="PROSITE" id="PS51085"/>
    </source>
</evidence>
<dbReference type="KEGG" id="maq:Maqu_3226"/>
<dbReference type="RefSeq" id="WP_011587955.1">
    <property type="nucleotide sequence ID" value="NC_008740.1"/>
</dbReference>
<dbReference type="InterPro" id="IPR017938">
    <property type="entry name" value="Riboflavin_synthase-like_b-brl"/>
</dbReference>
<dbReference type="Pfam" id="PF00175">
    <property type="entry name" value="NAD_binding_1"/>
    <property type="match status" value="1"/>
</dbReference>
<dbReference type="InterPro" id="IPR050415">
    <property type="entry name" value="MRET"/>
</dbReference>
<dbReference type="InterPro" id="IPR012675">
    <property type="entry name" value="Beta-grasp_dom_sf"/>
</dbReference>
<dbReference type="PRINTS" id="PR00410">
    <property type="entry name" value="PHEHYDRXLASE"/>
</dbReference>
<dbReference type="Gene3D" id="3.40.50.80">
    <property type="entry name" value="Nucleotide-binding domain of ferredoxin-NADP reductase (FNR) module"/>
    <property type="match status" value="1"/>
</dbReference>
<dbReference type="GO" id="GO:0016491">
    <property type="term" value="F:oxidoreductase activity"/>
    <property type="evidence" value="ECO:0007669"/>
    <property type="project" value="InterPro"/>
</dbReference>
<dbReference type="GO" id="GO:0051537">
    <property type="term" value="F:2 iron, 2 sulfur cluster binding"/>
    <property type="evidence" value="ECO:0007669"/>
    <property type="project" value="InterPro"/>
</dbReference>
<dbReference type="SUPFAM" id="SSF63380">
    <property type="entry name" value="Riboflavin synthase domain-like"/>
    <property type="match status" value="1"/>
</dbReference>
<dbReference type="OrthoDB" id="9806195at2"/>
<organism evidence="5 6">
    <name type="scientific">Marinobacter nauticus (strain ATCC 700491 / DSM 11845 / VT8)</name>
    <name type="common">Marinobacter aquaeolei</name>
    <dbReference type="NCBI Taxonomy" id="351348"/>
    <lineage>
        <taxon>Bacteria</taxon>
        <taxon>Pseudomonadati</taxon>
        <taxon>Pseudomonadota</taxon>
        <taxon>Gammaproteobacteria</taxon>
        <taxon>Pseudomonadales</taxon>
        <taxon>Marinobacteraceae</taxon>
        <taxon>Marinobacter</taxon>
    </lineage>
</organism>
<dbReference type="InterPro" id="IPR036010">
    <property type="entry name" value="2Fe-2S_ferredoxin-like_sf"/>
</dbReference>
<dbReference type="PROSITE" id="PS51384">
    <property type="entry name" value="FAD_FR"/>
    <property type="match status" value="1"/>
</dbReference>
<dbReference type="Proteomes" id="UP000000998">
    <property type="component" value="Chromosome"/>
</dbReference>
<sequence length="344" mass="38406">MTNPQVLIQFADDTTRRIEVAPDQTVLQAALDAGLQLFHQCKTGSCGSCVGTVENGVVRMRSDTSIALLPREIEQRKVLTCLAQPENDAHIRMDYGFNELQRYRPQRFRAWVEDIHRLNDSVVELTLEVDEAERDAQFLPGMYYLLRVPNTDIWRPYSMSSTVEQLPSMRFLIRLLDDGAMSTYLEKECAIDAELEIDGPHGAFKMQQPPQGPVVLIAGGTGLAPVLSILDTLAEMRWRAHPIHLHFGVNRLSELFYLDELAARLEWLPNLNLRVTLVEPHTDWQGALGYATEGVPDAALGPDTEVFLCGPPPMVDAAVSSLEARGIPPAHIHFESFIPAQEGI</sequence>
<dbReference type="HOGENOM" id="CLU_003827_7_0_6"/>
<dbReference type="PANTHER" id="PTHR47354:SF5">
    <property type="entry name" value="PROTEIN RFBI"/>
    <property type="match status" value="1"/>
</dbReference>
<keyword evidence="1" id="KW-0408">Iron</keyword>
<dbReference type="InterPro" id="IPR001433">
    <property type="entry name" value="OxRdtase_FAD/NAD-bd"/>
</dbReference>
<comment type="cofactor">
    <cofactor evidence="2">
        <name>[2Fe-2S] cluster</name>
        <dbReference type="ChEBI" id="CHEBI:190135"/>
    </cofactor>
</comment>
<evidence type="ECO:0000256" key="2">
    <source>
        <dbReference type="ARBA" id="ARBA00034078"/>
    </source>
</evidence>
<dbReference type="eggNOG" id="COG1018">
    <property type="taxonomic scope" value="Bacteria"/>
</dbReference>
<dbReference type="CDD" id="cd00207">
    <property type="entry name" value="fer2"/>
    <property type="match status" value="1"/>
</dbReference>
<reference evidence="6" key="1">
    <citation type="journal article" date="2011" name="Appl. Environ. Microbiol.">
        <title>Genomic potential of Marinobacter aquaeolei, a biogeochemical 'opportunitroph'.</title>
        <authorList>
            <person name="Singer E."/>
            <person name="Webb E.A."/>
            <person name="Nelson W.C."/>
            <person name="Heidelberg J.F."/>
            <person name="Ivanova N."/>
            <person name="Pati A."/>
            <person name="Edwards K.J."/>
        </authorList>
    </citation>
    <scope>NUCLEOTIDE SEQUENCE [LARGE SCALE GENOMIC DNA]</scope>
    <source>
        <strain evidence="6">ATCC 700491 / DSM 11845 / VT8</strain>
    </source>
</reference>
<evidence type="ECO:0000259" key="4">
    <source>
        <dbReference type="PROSITE" id="PS51384"/>
    </source>
</evidence>
<dbReference type="InterPro" id="IPR006058">
    <property type="entry name" value="2Fe2S_fd_BS"/>
</dbReference>
<dbReference type="Pfam" id="PF00111">
    <property type="entry name" value="Fer2"/>
    <property type="match status" value="1"/>
</dbReference>
<keyword evidence="1" id="KW-0479">Metal-binding</keyword>
<evidence type="ECO:0000313" key="6">
    <source>
        <dbReference type="Proteomes" id="UP000000998"/>
    </source>
</evidence>
<dbReference type="InterPro" id="IPR001041">
    <property type="entry name" value="2Fe-2S_ferredoxin-type"/>
</dbReference>
<dbReference type="PANTHER" id="PTHR47354">
    <property type="entry name" value="NADH OXIDOREDUCTASE HCR"/>
    <property type="match status" value="1"/>
</dbReference>
<dbReference type="SUPFAM" id="SSF52343">
    <property type="entry name" value="Ferredoxin reductase-like, C-terminal NADP-linked domain"/>
    <property type="match status" value="1"/>
</dbReference>
<dbReference type="Gene3D" id="3.10.20.30">
    <property type="match status" value="1"/>
</dbReference>
<evidence type="ECO:0000256" key="1">
    <source>
        <dbReference type="ARBA" id="ARBA00023014"/>
    </source>
</evidence>
<dbReference type="AlphaFoldDB" id="A1U5M8"/>
<name>A1U5M8_MARN8</name>
<accession>A1U5M8</accession>
<gene>
    <name evidence="5" type="ordered locus">Maqu_3226</name>
</gene>
<dbReference type="InterPro" id="IPR039261">
    <property type="entry name" value="FNR_nucleotide-bd"/>
</dbReference>
<dbReference type="EMBL" id="CP000514">
    <property type="protein sequence ID" value="ABM20297.1"/>
    <property type="molecule type" value="Genomic_DNA"/>
</dbReference>
<dbReference type="SUPFAM" id="SSF54292">
    <property type="entry name" value="2Fe-2S ferredoxin-like"/>
    <property type="match status" value="1"/>
</dbReference>
<feature type="domain" description="FAD-binding FR-type" evidence="4">
    <location>
        <begin position="105"/>
        <end position="207"/>
    </location>
</feature>
<dbReference type="CDD" id="cd06209">
    <property type="entry name" value="BenDO_FAD_NAD"/>
    <property type="match status" value="1"/>
</dbReference>